<sequence length="400" mass="41623">MRDVYICDAIRTPIGRFGGGLSAVRADDLAAVPIKALMKRNPSVDWSAVDEVFLGCANQAGEDNRNVARMALLLAGLPESIPGVTLNRLCASGMDAIGTAFRAIASGEMELAIAGGVESMSRAPFVMGKADAAFSRNMKLEDTTIGWRFINPLMKAQYGVDAMPQTADNVADDYEVSREDQDAFALRSQQRTAAAQAAGFFAEEIVEVRIAHKKGETVVTQDEHPRADTTLATLAKLKPVNGADKTVTAGNASGVNDGAAALILASAEAVKKHGLTARAKVLGMASAGVAPRVMGIGPVPAVRKLTERLGLAVSDFDVIELNEAFASQGLAVLRELGLADDAAQVNPNGGAIALGHPLGMSGARLVLTALHQLEKTGGRKGLATMCVGVGQGLALAIERV</sequence>
<dbReference type="InterPro" id="IPR012793">
    <property type="entry name" value="PcaF"/>
</dbReference>
<dbReference type="InterPro" id="IPR020617">
    <property type="entry name" value="Thiolase_C"/>
</dbReference>
<evidence type="ECO:0000313" key="15">
    <source>
        <dbReference type="EMBL" id="PWE41847.1"/>
    </source>
</evidence>
<name>A0A2U2D4A7_9PSED</name>
<evidence type="ECO:0000256" key="6">
    <source>
        <dbReference type="ARBA" id="ARBA00022679"/>
    </source>
</evidence>
<dbReference type="FunFam" id="3.40.47.10:FF:000010">
    <property type="entry name" value="Acetyl-CoA acetyltransferase (Thiolase)"/>
    <property type="match status" value="1"/>
</dbReference>
<dbReference type="NCBIfam" id="TIGR01930">
    <property type="entry name" value="AcCoA-C-Actrans"/>
    <property type="match status" value="1"/>
</dbReference>
<dbReference type="InterPro" id="IPR020616">
    <property type="entry name" value="Thiolase_N"/>
</dbReference>
<dbReference type="GO" id="GO:0033812">
    <property type="term" value="F:3-oxoadipyl-CoA thiolase activity"/>
    <property type="evidence" value="ECO:0007669"/>
    <property type="project" value="UniProtKB-EC"/>
</dbReference>
<dbReference type="NCBIfam" id="NF006551">
    <property type="entry name" value="PRK09050.1"/>
    <property type="match status" value="1"/>
</dbReference>
<dbReference type="InterPro" id="IPR020610">
    <property type="entry name" value="Thiolase_AS"/>
</dbReference>
<reference evidence="15 16" key="1">
    <citation type="submission" date="2018-05" db="EMBL/GenBank/DDBJ databases">
        <title>Genome sequences of two Antarctic strains of Pseudomonas prosekii: insights into adaptation to extreme conditions.</title>
        <authorList>
            <person name="Snopkova K."/>
            <person name="Dufkova K."/>
            <person name="Cejkova D."/>
            <person name="Sedlacek I."/>
            <person name="Smajs D."/>
        </authorList>
    </citation>
    <scope>NUCLEOTIDE SEQUENCE [LARGE SCALE GENOMIC DNA]</scope>
    <source>
        <strain evidence="15 16">P2673</strain>
    </source>
</reference>
<evidence type="ECO:0000256" key="1">
    <source>
        <dbReference type="ARBA" id="ARBA00003720"/>
    </source>
</evidence>
<keyword evidence="8 12" id="KW-0012">Acyltransferase</keyword>
<dbReference type="SUPFAM" id="SSF53901">
    <property type="entry name" value="Thiolase-like"/>
    <property type="match status" value="2"/>
</dbReference>
<dbReference type="Proteomes" id="UP000245056">
    <property type="component" value="Unassembled WGS sequence"/>
</dbReference>
<dbReference type="AlphaFoldDB" id="A0A2U2D4A7"/>
<evidence type="ECO:0000256" key="10">
    <source>
        <dbReference type="ARBA" id="ARBA00048527"/>
    </source>
</evidence>
<evidence type="ECO:0000313" key="16">
    <source>
        <dbReference type="Proteomes" id="UP000245056"/>
    </source>
</evidence>
<dbReference type="EC" id="2.3.1.174" evidence="4"/>
<feature type="active site" description="Acyl-thioester intermediate" evidence="11">
    <location>
        <position position="90"/>
    </location>
</feature>
<dbReference type="PROSITE" id="PS00737">
    <property type="entry name" value="THIOLASE_2"/>
    <property type="match status" value="1"/>
</dbReference>
<evidence type="ECO:0000256" key="7">
    <source>
        <dbReference type="ARBA" id="ARBA00022797"/>
    </source>
</evidence>
<dbReference type="NCBIfam" id="TIGR02430">
    <property type="entry name" value="pcaF"/>
    <property type="match status" value="1"/>
</dbReference>
<feature type="domain" description="Thiolase N-terminal" evidence="13">
    <location>
        <begin position="4"/>
        <end position="267"/>
    </location>
</feature>
<dbReference type="GO" id="GO:0019619">
    <property type="term" value="P:3,4-dihydroxybenzoate catabolic process"/>
    <property type="evidence" value="ECO:0007669"/>
    <property type="project" value="InterPro"/>
</dbReference>
<dbReference type="InterPro" id="IPR020613">
    <property type="entry name" value="Thiolase_CS"/>
</dbReference>
<evidence type="ECO:0000256" key="3">
    <source>
        <dbReference type="ARBA" id="ARBA00010982"/>
    </source>
</evidence>
<dbReference type="InterPro" id="IPR020615">
    <property type="entry name" value="Thiolase_acyl_enz_int_AS"/>
</dbReference>
<proteinExistence type="inferred from homology"/>
<dbReference type="PANTHER" id="PTHR18919">
    <property type="entry name" value="ACETYL-COA C-ACYLTRANSFERASE"/>
    <property type="match status" value="1"/>
</dbReference>
<comment type="function">
    <text evidence="1">Catalyzes thiolytic cleavage of beta-ketoadipyl-CoA to succinyl-CoA and acetyl-CoA.</text>
</comment>
<keyword evidence="6 12" id="KW-0808">Transferase</keyword>
<evidence type="ECO:0000256" key="8">
    <source>
        <dbReference type="ARBA" id="ARBA00023315"/>
    </source>
</evidence>
<dbReference type="Pfam" id="PF02803">
    <property type="entry name" value="Thiolase_C"/>
    <property type="match status" value="1"/>
</dbReference>
<dbReference type="Pfam" id="PF00108">
    <property type="entry name" value="Thiolase_N"/>
    <property type="match status" value="1"/>
</dbReference>
<dbReference type="CDD" id="cd00751">
    <property type="entry name" value="thiolase"/>
    <property type="match status" value="1"/>
</dbReference>
<evidence type="ECO:0000259" key="13">
    <source>
        <dbReference type="Pfam" id="PF00108"/>
    </source>
</evidence>
<comment type="similarity">
    <text evidence="3 12">Belongs to the thiolase-like superfamily. Thiolase family.</text>
</comment>
<dbReference type="InterPro" id="IPR016039">
    <property type="entry name" value="Thiolase-like"/>
</dbReference>
<comment type="catalytic activity">
    <reaction evidence="10">
        <text>succinyl-CoA + acetyl-CoA = 3-oxoadipyl-CoA + CoA</text>
        <dbReference type="Rhea" id="RHEA:19481"/>
        <dbReference type="ChEBI" id="CHEBI:57287"/>
        <dbReference type="ChEBI" id="CHEBI:57288"/>
        <dbReference type="ChEBI" id="CHEBI:57292"/>
        <dbReference type="ChEBI" id="CHEBI:57348"/>
        <dbReference type="EC" id="2.3.1.174"/>
    </reaction>
</comment>
<comment type="pathway">
    <text evidence="2">Aromatic compound metabolism; beta-ketoadipate pathway; acetyl-CoA and succinyl-CoA from 3-oxoadipate: step 2/2.</text>
</comment>
<feature type="active site" description="Proton acceptor" evidence="11">
    <location>
        <position position="386"/>
    </location>
</feature>
<evidence type="ECO:0000256" key="4">
    <source>
        <dbReference type="ARBA" id="ARBA00012233"/>
    </source>
</evidence>
<accession>A0A2U2D4A7</accession>
<evidence type="ECO:0000256" key="12">
    <source>
        <dbReference type="RuleBase" id="RU003557"/>
    </source>
</evidence>
<dbReference type="PROSITE" id="PS00099">
    <property type="entry name" value="THIOLASE_3"/>
    <property type="match status" value="1"/>
</dbReference>
<gene>
    <name evidence="15" type="primary">pcaF</name>
    <name evidence="15" type="ORF">C9I49_20415</name>
</gene>
<dbReference type="OrthoDB" id="9764638at2"/>
<dbReference type="Gene3D" id="3.40.47.10">
    <property type="match status" value="1"/>
</dbReference>
<dbReference type="PIRSF" id="PIRSF000429">
    <property type="entry name" value="Ac-CoA_Ac_transf"/>
    <property type="match status" value="1"/>
</dbReference>
<feature type="active site" description="Proton acceptor" evidence="11">
    <location>
        <position position="356"/>
    </location>
</feature>
<comment type="caution">
    <text evidence="15">The sequence shown here is derived from an EMBL/GenBank/DDBJ whole genome shotgun (WGS) entry which is preliminary data.</text>
</comment>
<evidence type="ECO:0000256" key="2">
    <source>
        <dbReference type="ARBA" id="ARBA00005071"/>
    </source>
</evidence>
<protein>
    <recommendedName>
        <fullName evidence="5">Beta-ketoadipyl-CoA thiolase</fullName>
        <ecNumber evidence="4">2.3.1.174</ecNumber>
    </recommendedName>
    <alternativeName>
        <fullName evidence="9">3-oxoadipyl-CoA thiolase</fullName>
    </alternativeName>
</protein>
<dbReference type="PROSITE" id="PS00098">
    <property type="entry name" value="THIOLASE_1"/>
    <property type="match status" value="1"/>
</dbReference>
<dbReference type="EMBL" id="QFAW01000031">
    <property type="protein sequence ID" value="PWE41847.1"/>
    <property type="molecule type" value="Genomic_DNA"/>
</dbReference>
<dbReference type="InterPro" id="IPR002155">
    <property type="entry name" value="Thiolase"/>
</dbReference>
<evidence type="ECO:0000259" key="14">
    <source>
        <dbReference type="Pfam" id="PF02803"/>
    </source>
</evidence>
<organism evidence="15 16">
    <name type="scientific">Pseudomonas prosekii</name>
    <dbReference type="NCBI Taxonomy" id="1148509"/>
    <lineage>
        <taxon>Bacteria</taxon>
        <taxon>Pseudomonadati</taxon>
        <taxon>Pseudomonadota</taxon>
        <taxon>Gammaproteobacteria</taxon>
        <taxon>Pseudomonadales</taxon>
        <taxon>Pseudomonadaceae</taxon>
        <taxon>Pseudomonas</taxon>
    </lineage>
</organism>
<evidence type="ECO:0000256" key="11">
    <source>
        <dbReference type="PIRSR" id="PIRSR000429-1"/>
    </source>
</evidence>
<dbReference type="PANTHER" id="PTHR18919:SF107">
    <property type="entry name" value="ACETYL-COA ACETYLTRANSFERASE, CYTOSOLIC"/>
    <property type="match status" value="1"/>
</dbReference>
<feature type="domain" description="Thiolase C-terminal" evidence="14">
    <location>
        <begin position="276"/>
        <end position="399"/>
    </location>
</feature>
<evidence type="ECO:0000256" key="9">
    <source>
        <dbReference type="ARBA" id="ARBA00041222"/>
    </source>
</evidence>
<keyword evidence="7" id="KW-0058">Aromatic hydrocarbons catabolism</keyword>
<evidence type="ECO:0000256" key="5">
    <source>
        <dbReference type="ARBA" id="ARBA00016181"/>
    </source>
</evidence>